<dbReference type="eggNOG" id="COG0702">
    <property type="taxonomic scope" value="Bacteria"/>
</dbReference>
<evidence type="ECO:0000313" key="3">
    <source>
        <dbReference type="Proteomes" id="UP000050961"/>
    </source>
</evidence>
<dbReference type="RefSeq" id="WP_056967212.1">
    <property type="nucleotide sequence ID" value="NZ_AYZF01000002.1"/>
</dbReference>
<organism evidence="2 3">
    <name type="scientific">Liquorilactobacillus sucicola DSM 21376 = JCM 15457</name>
    <dbReference type="NCBI Taxonomy" id="1423806"/>
    <lineage>
        <taxon>Bacteria</taxon>
        <taxon>Bacillati</taxon>
        <taxon>Bacillota</taxon>
        <taxon>Bacilli</taxon>
        <taxon>Lactobacillales</taxon>
        <taxon>Lactobacillaceae</taxon>
        <taxon>Liquorilactobacillus</taxon>
    </lineage>
</organism>
<comment type="caution">
    <text evidence="2">The sequence shown here is derived from an EMBL/GenBank/DDBJ whole genome shotgun (WGS) entry which is preliminary data.</text>
</comment>
<feature type="domain" description="NAD(P)-binding" evidence="1">
    <location>
        <begin position="8"/>
        <end position="194"/>
    </location>
</feature>
<gene>
    <name evidence="2" type="ORF">FD15_GL000961</name>
</gene>
<name>A0A0R2E6A1_9LACO</name>
<reference evidence="2 3" key="1">
    <citation type="journal article" date="2015" name="Genome Announc.">
        <title>Expanding the biotechnology potential of lactobacilli through comparative genomics of 213 strains and associated genera.</title>
        <authorList>
            <person name="Sun Z."/>
            <person name="Harris H.M."/>
            <person name="McCann A."/>
            <person name="Guo C."/>
            <person name="Argimon S."/>
            <person name="Zhang W."/>
            <person name="Yang X."/>
            <person name="Jeffery I.B."/>
            <person name="Cooney J.C."/>
            <person name="Kagawa T.F."/>
            <person name="Liu W."/>
            <person name="Song Y."/>
            <person name="Salvetti E."/>
            <person name="Wrobel A."/>
            <person name="Rasinkangas P."/>
            <person name="Parkhill J."/>
            <person name="Rea M.C."/>
            <person name="O'Sullivan O."/>
            <person name="Ritari J."/>
            <person name="Douillard F.P."/>
            <person name="Paul Ross R."/>
            <person name="Yang R."/>
            <person name="Briner A.E."/>
            <person name="Felis G.E."/>
            <person name="de Vos W.M."/>
            <person name="Barrangou R."/>
            <person name="Klaenhammer T.R."/>
            <person name="Caufield P.W."/>
            <person name="Cui Y."/>
            <person name="Zhang H."/>
            <person name="O'Toole P.W."/>
        </authorList>
    </citation>
    <scope>NUCLEOTIDE SEQUENCE [LARGE SCALE GENOMIC DNA]</scope>
    <source>
        <strain evidence="2 3">DSM 21376</strain>
    </source>
</reference>
<keyword evidence="3" id="KW-1185">Reference proteome</keyword>
<dbReference type="InterPro" id="IPR036291">
    <property type="entry name" value="NAD(P)-bd_dom_sf"/>
</dbReference>
<dbReference type="Proteomes" id="UP000050961">
    <property type="component" value="Unassembled WGS sequence"/>
</dbReference>
<evidence type="ECO:0000313" key="2">
    <source>
        <dbReference type="EMBL" id="KRN07668.1"/>
    </source>
</evidence>
<proteinExistence type="predicted"/>
<dbReference type="STRING" id="1423806.FD15_GL000961"/>
<evidence type="ECO:0000259" key="1">
    <source>
        <dbReference type="Pfam" id="PF13460"/>
    </source>
</evidence>
<dbReference type="AlphaFoldDB" id="A0A0R2E6A1"/>
<dbReference type="PANTHER" id="PTHR15020:SF50">
    <property type="entry name" value="UPF0659 PROTEIN YMR090W"/>
    <property type="match status" value="1"/>
</dbReference>
<dbReference type="EMBL" id="AYZF01000002">
    <property type="protein sequence ID" value="KRN07668.1"/>
    <property type="molecule type" value="Genomic_DNA"/>
</dbReference>
<dbReference type="SUPFAM" id="SSF51735">
    <property type="entry name" value="NAD(P)-binding Rossmann-fold domains"/>
    <property type="match status" value="1"/>
</dbReference>
<dbReference type="InterPro" id="IPR016040">
    <property type="entry name" value="NAD(P)-bd_dom"/>
</dbReference>
<dbReference type="Pfam" id="PF13460">
    <property type="entry name" value="NAD_binding_10"/>
    <property type="match status" value="1"/>
</dbReference>
<dbReference type="PATRIC" id="fig|1423806.3.peg.978"/>
<dbReference type="PANTHER" id="PTHR15020">
    <property type="entry name" value="FLAVIN REDUCTASE-RELATED"/>
    <property type="match status" value="1"/>
</dbReference>
<dbReference type="Gene3D" id="3.40.50.720">
    <property type="entry name" value="NAD(P)-binding Rossmann-like Domain"/>
    <property type="match status" value="1"/>
</dbReference>
<accession>A0A0R2E6A1</accession>
<protein>
    <recommendedName>
        <fullName evidence="1">NAD(P)-binding domain-containing protein</fullName>
    </recommendedName>
</protein>
<sequence length="216" mass="23148">MNSVFVIGAHGQIGQLLIPKLAAKGIKAYAGIRDDKQAKNFPTDDLVLPVHFDLNASVKEIAECFEQNRVDAIVFTAGSGGGTGDDQTLIIDLDGAVKSMEAAQVAGIKRYVMVSSIGSDKRELWDKSGIKPYLIAKHYADAELQRTDLDYTILRPGMLTNDPGRGRISVNPENKSKTSIPRADVAEVIAEIVGNRATTGKSYTLGSGDTPIAKAF</sequence>
<dbReference type="CDD" id="cd05243">
    <property type="entry name" value="SDR_a5"/>
    <property type="match status" value="1"/>
</dbReference>